<evidence type="ECO:0000313" key="9">
    <source>
        <dbReference type="Proteomes" id="UP001143328"/>
    </source>
</evidence>
<feature type="transmembrane region" description="Helical" evidence="5">
    <location>
        <begin position="140"/>
        <end position="160"/>
    </location>
</feature>
<keyword evidence="3" id="KW-0249">Electron transport</keyword>
<dbReference type="GO" id="GO:0016655">
    <property type="term" value="F:oxidoreductase activity, acting on NAD(P)H, quinone or similar compound as acceptor"/>
    <property type="evidence" value="ECO:0007669"/>
    <property type="project" value="UniProtKB-ARBA"/>
</dbReference>
<keyword evidence="5" id="KW-1133">Transmembrane helix</keyword>
<dbReference type="InterPro" id="IPR005625">
    <property type="entry name" value="PepSY-ass_TM"/>
</dbReference>
<dbReference type="PROSITE" id="PS50902">
    <property type="entry name" value="FLAVODOXIN_LIKE"/>
    <property type="match status" value="1"/>
</dbReference>
<dbReference type="InterPro" id="IPR001094">
    <property type="entry name" value="Flavdoxin-like"/>
</dbReference>
<dbReference type="SUPFAM" id="SSF52343">
    <property type="entry name" value="Ferredoxin reductase-like, C-terminal NADP-linked domain"/>
    <property type="match status" value="1"/>
</dbReference>
<evidence type="ECO:0000259" key="6">
    <source>
        <dbReference type="PROSITE" id="PS50902"/>
    </source>
</evidence>
<keyword evidence="1" id="KW-0285">Flavoprotein</keyword>
<keyword evidence="9" id="KW-1185">Reference proteome</keyword>
<feature type="transmembrane region" description="Helical" evidence="5">
    <location>
        <begin position="351"/>
        <end position="372"/>
    </location>
</feature>
<dbReference type="Pfam" id="PF00258">
    <property type="entry name" value="Flavodoxin_1"/>
    <property type="match status" value="1"/>
</dbReference>
<feature type="region of interest" description="Disordered" evidence="4">
    <location>
        <begin position="228"/>
        <end position="253"/>
    </location>
</feature>
<evidence type="ECO:0000256" key="3">
    <source>
        <dbReference type="ARBA" id="ARBA00022982"/>
    </source>
</evidence>
<dbReference type="Proteomes" id="UP001143328">
    <property type="component" value="Unassembled WGS sequence"/>
</dbReference>
<dbReference type="EMBL" id="BSFN01000013">
    <property type="protein sequence ID" value="GLK90686.1"/>
    <property type="molecule type" value="Genomic_DNA"/>
</dbReference>
<dbReference type="PRINTS" id="PR00371">
    <property type="entry name" value="FPNCR"/>
</dbReference>
<keyword evidence="5" id="KW-0812">Transmembrane</keyword>
<evidence type="ECO:0000256" key="4">
    <source>
        <dbReference type="SAM" id="MobiDB-lite"/>
    </source>
</evidence>
<dbReference type="Pfam" id="PF00175">
    <property type="entry name" value="NAD_binding_1"/>
    <property type="match status" value="1"/>
</dbReference>
<evidence type="ECO:0000259" key="7">
    <source>
        <dbReference type="PROSITE" id="PS51384"/>
    </source>
</evidence>
<dbReference type="Gene3D" id="3.40.50.80">
    <property type="entry name" value="Nucleotide-binding domain of ferredoxin-NADP reductase (FNR) module"/>
    <property type="match status" value="1"/>
</dbReference>
<evidence type="ECO:0000256" key="2">
    <source>
        <dbReference type="ARBA" id="ARBA00022643"/>
    </source>
</evidence>
<dbReference type="PRINTS" id="PR00369">
    <property type="entry name" value="FLAVODOXIN"/>
</dbReference>
<dbReference type="SUPFAM" id="SSF63380">
    <property type="entry name" value="Riboflavin synthase domain-like"/>
    <property type="match status" value="1"/>
</dbReference>
<keyword evidence="3" id="KW-0813">Transport</keyword>
<dbReference type="InterPro" id="IPR017927">
    <property type="entry name" value="FAD-bd_FR_type"/>
</dbReference>
<evidence type="ECO:0000256" key="1">
    <source>
        <dbReference type="ARBA" id="ARBA00022630"/>
    </source>
</evidence>
<name>A0A9W6NHF1_9PSED</name>
<accession>A0A9W6NHF1</accession>
<reference evidence="8" key="2">
    <citation type="submission" date="2023-01" db="EMBL/GenBank/DDBJ databases">
        <authorList>
            <person name="Sun Q."/>
            <person name="Evtushenko L."/>
        </authorList>
    </citation>
    <scope>NUCLEOTIDE SEQUENCE</scope>
    <source>
        <strain evidence="8">VKM B-2935</strain>
    </source>
</reference>
<dbReference type="InterPro" id="IPR039261">
    <property type="entry name" value="FNR_nucleotide-bd"/>
</dbReference>
<evidence type="ECO:0000256" key="5">
    <source>
        <dbReference type="SAM" id="Phobius"/>
    </source>
</evidence>
<dbReference type="Gene3D" id="3.40.50.360">
    <property type="match status" value="1"/>
</dbReference>
<feature type="domain" description="Flavodoxin-like" evidence="6">
    <location>
        <begin position="398"/>
        <end position="535"/>
    </location>
</feature>
<dbReference type="InterPro" id="IPR029039">
    <property type="entry name" value="Flavoprotein-like_sf"/>
</dbReference>
<keyword evidence="2" id="KW-0288">FMN</keyword>
<feature type="transmembrane region" description="Helical" evidence="5">
    <location>
        <begin position="181"/>
        <end position="201"/>
    </location>
</feature>
<dbReference type="InterPro" id="IPR017938">
    <property type="entry name" value="Riboflavin_synthase-like_b-brl"/>
</dbReference>
<dbReference type="GO" id="GO:0010181">
    <property type="term" value="F:FMN binding"/>
    <property type="evidence" value="ECO:0007669"/>
    <property type="project" value="InterPro"/>
</dbReference>
<evidence type="ECO:0000313" key="8">
    <source>
        <dbReference type="EMBL" id="GLK90686.1"/>
    </source>
</evidence>
<dbReference type="InterPro" id="IPR001709">
    <property type="entry name" value="Flavoprot_Pyr_Nucl_cyt_Rdtase"/>
</dbReference>
<dbReference type="CDD" id="cd06200">
    <property type="entry name" value="SiR_like1"/>
    <property type="match status" value="1"/>
</dbReference>
<reference evidence="8" key="1">
    <citation type="journal article" date="2014" name="Int. J. Syst. Evol. Microbiol.">
        <title>Complete genome sequence of Corynebacterium casei LMG S-19264T (=DSM 44701T), isolated from a smear-ripened cheese.</title>
        <authorList>
            <consortium name="US DOE Joint Genome Institute (JGI-PGF)"/>
            <person name="Walter F."/>
            <person name="Albersmeier A."/>
            <person name="Kalinowski J."/>
            <person name="Ruckert C."/>
        </authorList>
    </citation>
    <scope>NUCLEOTIDE SEQUENCE</scope>
    <source>
        <strain evidence="8">VKM B-2935</strain>
    </source>
</reference>
<dbReference type="PROSITE" id="PS51384">
    <property type="entry name" value="FAD_FR"/>
    <property type="match status" value="1"/>
</dbReference>
<feature type="domain" description="FAD-binding FR-type" evidence="7">
    <location>
        <begin position="549"/>
        <end position="717"/>
    </location>
</feature>
<dbReference type="InterPro" id="IPR001433">
    <property type="entry name" value="OxRdtase_FAD/NAD-bd"/>
</dbReference>
<dbReference type="PANTHER" id="PTHR34219:SF3">
    <property type="entry name" value="BLL7967 PROTEIN"/>
    <property type="match status" value="1"/>
</dbReference>
<feature type="transmembrane region" description="Helical" evidence="5">
    <location>
        <begin position="12"/>
        <end position="33"/>
    </location>
</feature>
<keyword evidence="5" id="KW-0472">Membrane</keyword>
<dbReference type="AlphaFoldDB" id="A0A9W6NHF1"/>
<dbReference type="SUPFAM" id="SSF52218">
    <property type="entry name" value="Flavoproteins"/>
    <property type="match status" value="1"/>
</dbReference>
<dbReference type="InterPro" id="IPR008254">
    <property type="entry name" value="Flavodoxin/NO_synth"/>
</dbReference>
<comment type="caution">
    <text evidence="8">The sequence shown here is derived from an EMBL/GenBank/DDBJ whole genome shotgun (WGS) entry which is preliminary data.</text>
</comment>
<dbReference type="PANTHER" id="PTHR34219">
    <property type="entry name" value="IRON-REGULATED INNER MEMBRANE PROTEIN-RELATED"/>
    <property type="match status" value="1"/>
</dbReference>
<dbReference type="RefSeq" id="WP_271196872.1">
    <property type="nucleotide sequence ID" value="NZ_BSFN01000013.1"/>
</dbReference>
<protein>
    <submittedName>
        <fullName evidence="8">Flavodoxin</fullName>
    </submittedName>
</protein>
<dbReference type="Pfam" id="PF03929">
    <property type="entry name" value="PepSY_TM"/>
    <property type="match status" value="1"/>
</dbReference>
<organism evidence="8 9">
    <name type="scientific">Pseudomonas turukhanskensis</name>
    <dbReference type="NCBI Taxonomy" id="1806536"/>
    <lineage>
        <taxon>Bacteria</taxon>
        <taxon>Pseudomonadati</taxon>
        <taxon>Pseudomonadota</taxon>
        <taxon>Gammaproteobacteria</taxon>
        <taxon>Pseudomonadales</taxon>
        <taxon>Pseudomonadaceae</taxon>
        <taxon>Pseudomonas</taxon>
    </lineage>
</organism>
<gene>
    <name evidence="8" type="ORF">GCM10017655_37500</name>
</gene>
<proteinExistence type="predicted"/>
<dbReference type="FunFam" id="3.40.50.360:FF:000070">
    <property type="entry name" value="Bifunctional sulfite reductase [NADPH] flavoprotein alpha-component/iron-uptake factor"/>
    <property type="match status" value="1"/>
</dbReference>
<sequence>MFKNVVFQLHWFFGITGGLVLSLMGITGALYSFQDEISTALNPDVLQVQVLETGVLPPARLVEKAQAAAGMGVAGLRVFTLENKASQVFFMPKPGERRGPMRYLDPYTGELLGEPTGKAFFDLMFQLHRFLAMGEFGKNITGACTLMLLFFCLSGLYLRWPRNALSWRTWLTFDWAKKGRAFNWDLHAVAGTWCLVFYLLASVTGLTWSYQWFNQGAYALLGSAPAGERGGKPGGGRGEGGRGERKGPPPQAAEPVPINYDALWASVTQTAGPQLAMYNIRLPQDAKQPVQVVYLLQDAAHERAMNEIQLDALTGKVRRHTLYTEQPFGQQLLTSIYALHVGSYFGLPGRILVTAASLTMPLFFITGWLLYLDRRRKKRQVRAARGGVNAVSADGESWLIGFASQSGFAEQLAWQSAGQLQAEGFAVKVQQLASLSPQQLREARNALFVVSTFGDGEAPDSARGFERKLLGQNLGLSELKYAVLALGDRQYQHFCGFAHRLQGWLSQEGGNPLFATVEVDNGDSAALQHWQQQLAQISGSAVPATWQAPTYGNWTLSARELLNPGSAGSPTYLLNLTPPEGDHSWQAGDLVEVMPRNSSAAVDNFLAGLGIAASTQVQIAGLQETLAQALAYRQLPGSREHLVGLHAQALVDALVPINAREYSIASVMEDGVLQLLVRVETHADGSVGLGSGWLCVHASVGEGISLRLRRNSGFHLPSEPRPLILLGNGTGLAGLRSLLKARVNQGLNRNWLVFGERNAAHDFFCRNELLGWLDSGQLARLDLAFSRDQAEKVYVQHRFLAAANELKAWVDDGAAIYVCGSLKGMAEGVDQALRQVLGDEVVVQMTEQGRYRRDVY</sequence>